<dbReference type="InterPro" id="IPR002579">
    <property type="entry name" value="Met_Sox_Rdtase_MsrB_dom"/>
</dbReference>
<dbReference type="SUPFAM" id="SSF51316">
    <property type="entry name" value="Mss4-like"/>
    <property type="match status" value="1"/>
</dbReference>
<dbReference type="AlphaFoldDB" id="A0A365KYU0"/>
<comment type="similarity">
    <text evidence="7">Belongs to the MsrA Met sulfoxide reductase family.</text>
</comment>
<feature type="domain" description="MsrB" evidence="10">
    <location>
        <begin position="243"/>
        <end position="366"/>
    </location>
</feature>
<evidence type="ECO:0000256" key="4">
    <source>
        <dbReference type="ARBA" id="ARBA00047806"/>
    </source>
</evidence>
<dbReference type="GO" id="GO:0005737">
    <property type="term" value="C:cytoplasm"/>
    <property type="evidence" value="ECO:0007669"/>
    <property type="project" value="TreeGrafter"/>
</dbReference>
<evidence type="ECO:0000256" key="8">
    <source>
        <dbReference type="SAM" id="MobiDB-lite"/>
    </source>
</evidence>
<feature type="compositionally biased region" description="Low complexity" evidence="8">
    <location>
        <begin position="29"/>
        <end position="49"/>
    </location>
</feature>
<dbReference type="PANTHER" id="PTHR42799">
    <property type="entry name" value="MITOCHONDRIAL PEPTIDE METHIONINE SULFOXIDE REDUCTASE"/>
    <property type="match status" value="1"/>
</dbReference>
<evidence type="ECO:0000313" key="11">
    <source>
        <dbReference type="EMBL" id="RAZ77897.1"/>
    </source>
</evidence>
<dbReference type="NCBIfam" id="TIGR00357">
    <property type="entry name" value="peptide-methionine (R)-S-oxide reductase MsrB"/>
    <property type="match status" value="1"/>
</dbReference>
<dbReference type="GO" id="GO:0033743">
    <property type="term" value="F:peptide-methionine (R)-S-oxide reductase activity"/>
    <property type="evidence" value="ECO:0007669"/>
    <property type="project" value="UniProtKB-EC"/>
</dbReference>
<name>A0A365KYU0_9BACL</name>
<feature type="signal peptide" evidence="9">
    <location>
        <begin position="1"/>
        <end position="20"/>
    </location>
</feature>
<evidence type="ECO:0000256" key="3">
    <source>
        <dbReference type="ARBA" id="ARBA00023268"/>
    </source>
</evidence>
<comment type="similarity">
    <text evidence="1">Belongs to the MsrB Met sulfoxide reductase family.</text>
</comment>
<dbReference type="Gene3D" id="2.170.150.20">
    <property type="entry name" value="Peptide methionine sulfoxide reductase"/>
    <property type="match status" value="1"/>
</dbReference>
<evidence type="ECO:0000256" key="6">
    <source>
        <dbReference type="ARBA" id="ARBA00048782"/>
    </source>
</evidence>
<keyword evidence="9" id="KW-0732">Signal</keyword>
<dbReference type="PANTHER" id="PTHR42799:SF2">
    <property type="entry name" value="MITOCHONDRIAL PEPTIDE METHIONINE SULFOXIDE REDUCTASE"/>
    <property type="match status" value="1"/>
</dbReference>
<dbReference type="HAMAP" id="MF_01401">
    <property type="entry name" value="MsrA"/>
    <property type="match status" value="1"/>
</dbReference>
<dbReference type="Pfam" id="PF01625">
    <property type="entry name" value="PMSR"/>
    <property type="match status" value="1"/>
</dbReference>
<feature type="active site" evidence="7">
    <location>
        <position position="75"/>
    </location>
</feature>
<evidence type="ECO:0000256" key="2">
    <source>
        <dbReference type="ARBA" id="ARBA00023002"/>
    </source>
</evidence>
<comment type="catalytic activity">
    <reaction evidence="6 7">
        <text>[thioredoxin]-disulfide + L-methionine + H2O = L-methionine (S)-S-oxide + [thioredoxin]-dithiol</text>
        <dbReference type="Rhea" id="RHEA:19993"/>
        <dbReference type="Rhea" id="RHEA-COMP:10698"/>
        <dbReference type="Rhea" id="RHEA-COMP:10700"/>
        <dbReference type="ChEBI" id="CHEBI:15377"/>
        <dbReference type="ChEBI" id="CHEBI:29950"/>
        <dbReference type="ChEBI" id="CHEBI:50058"/>
        <dbReference type="ChEBI" id="CHEBI:57844"/>
        <dbReference type="ChEBI" id="CHEBI:58772"/>
        <dbReference type="EC" id="1.8.4.11"/>
    </reaction>
</comment>
<evidence type="ECO:0000256" key="5">
    <source>
        <dbReference type="ARBA" id="ARBA00048488"/>
    </source>
</evidence>
<dbReference type="PROSITE" id="PS51790">
    <property type="entry name" value="MSRB"/>
    <property type="match status" value="1"/>
</dbReference>
<dbReference type="GO" id="GO:0034599">
    <property type="term" value="P:cellular response to oxidative stress"/>
    <property type="evidence" value="ECO:0007669"/>
    <property type="project" value="TreeGrafter"/>
</dbReference>
<dbReference type="PROSITE" id="PS51257">
    <property type="entry name" value="PROKAR_LIPOPROTEIN"/>
    <property type="match status" value="1"/>
</dbReference>
<protein>
    <recommendedName>
        <fullName evidence="7">Peptide methionine sulfoxide reductase MsrA</fullName>
        <shortName evidence="7">Protein-methionine-S-oxide reductase</shortName>
        <ecNumber evidence="7">1.8.4.11</ecNumber>
    </recommendedName>
    <alternativeName>
        <fullName evidence="7">Peptide-methionine (S)-S-oxide reductase</fullName>
        <shortName evidence="7">Peptide Met(O) reductase</shortName>
    </alternativeName>
</protein>
<dbReference type="Pfam" id="PF01641">
    <property type="entry name" value="SelR"/>
    <property type="match status" value="1"/>
</dbReference>
<keyword evidence="12" id="KW-1185">Reference proteome</keyword>
<evidence type="ECO:0000256" key="7">
    <source>
        <dbReference type="HAMAP-Rule" id="MF_01401"/>
    </source>
</evidence>
<evidence type="ECO:0000313" key="12">
    <source>
        <dbReference type="Proteomes" id="UP000251002"/>
    </source>
</evidence>
<evidence type="ECO:0000256" key="9">
    <source>
        <dbReference type="SAM" id="SignalP"/>
    </source>
</evidence>
<comment type="catalytic activity">
    <reaction evidence="4 7">
        <text>L-methionyl-[protein] + [thioredoxin]-disulfide + H2O = L-methionyl-(S)-S-oxide-[protein] + [thioredoxin]-dithiol</text>
        <dbReference type="Rhea" id="RHEA:14217"/>
        <dbReference type="Rhea" id="RHEA-COMP:10698"/>
        <dbReference type="Rhea" id="RHEA-COMP:10700"/>
        <dbReference type="Rhea" id="RHEA-COMP:12313"/>
        <dbReference type="Rhea" id="RHEA-COMP:12315"/>
        <dbReference type="ChEBI" id="CHEBI:15377"/>
        <dbReference type="ChEBI" id="CHEBI:16044"/>
        <dbReference type="ChEBI" id="CHEBI:29950"/>
        <dbReference type="ChEBI" id="CHEBI:44120"/>
        <dbReference type="ChEBI" id="CHEBI:50058"/>
        <dbReference type="EC" id="1.8.4.11"/>
    </reaction>
</comment>
<gene>
    <name evidence="7" type="primary">msrA</name>
    <name evidence="11" type="ORF">DP120_10495</name>
</gene>
<proteinExistence type="inferred from homology"/>
<dbReference type="FunFam" id="2.170.150.20:FF:000003">
    <property type="entry name" value="Peptide methionine sulfoxide reductase MsrB"/>
    <property type="match status" value="1"/>
</dbReference>
<dbReference type="EMBL" id="QLZR01000003">
    <property type="protein sequence ID" value="RAZ77897.1"/>
    <property type="molecule type" value="Genomic_DNA"/>
</dbReference>
<keyword evidence="2 7" id="KW-0560">Oxidoreductase</keyword>
<keyword evidence="3" id="KW-0511">Multifunctional enzyme</keyword>
<sequence>MKFKFPLLLLLILLFLAACSIPGASGTPESSASSGTTGNATANSTESTSRFPDNPNKDLEFDTDKLEDIWFAGGCFWGVEAYMARVYGVYDVTSGYANGTTENPTYQEVLYENTGHAETVHVRYDPERIDLESLVSQFFMIIDPTLLNQQGNDKGTQYRTAVYYENEEDRAVIDKIASAEAERYDKPIVTEIEPLEHYYLAEEYHQDYLEKNPDGYCHIEFDSLEDQEIPSLIDPAAYPKPSDEELKEKLTEIQYNVTQNDDTETAYSNEYWDNYEPGLYVDVTTGEPLFSSAEKYDSETGWPSFTKPIDPAVITEHSDTSGFFKRTEVRSRAGDSHLGHVFTDGPKDKGGLRYCLNSAALLFIPADEMEKKGYGHLIDLVD</sequence>
<reference evidence="11 12" key="1">
    <citation type="submission" date="2018-06" db="EMBL/GenBank/DDBJ databases">
        <title>The draft genome sequences of strains SCU63 and S1.</title>
        <authorList>
            <person name="Gan L."/>
        </authorList>
    </citation>
    <scope>NUCLEOTIDE SEQUENCE [LARGE SCALE GENOMIC DNA]</scope>
    <source>
        <strain evidence="11 12">SCU63</strain>
    </source>
</reference>
<evidence type="ECO:0000256" key="1">
    <source>
        <dbReference type="ARBA" id="ARBA00007174"/>
    </source>
</evidence>
<dbReference type="SUPFAM" id="SSF55068">
    <property type="entry name" value="Peptide methionine sulfoxide reductase"/>
    <property type="match status" value="1"/>
</dbReference>
<dbReference type="GO" id="GO:0008113">
    <property type="term" value="F:peptide-methionine (S)-S-oxide reductase activity"/>
    <property type="evidence" value="ECO:0007669"/>
    <property type="project" value="UniProtKB-UniRule"/>
</dbReference>
<comment type="function">
    <text evidence="7">Has an important function as a repair enzyme for proteins that have been inactivated by oxidation. Catalyzes the reversible oxidation-reduction of methionine sulfoxide in proteins to methionine.</text>
</comment>
<feature type="region of interest" description="Disordered" evidence="8">
    <location>
        <begin position="26"/>
        <end position="56"/>
    </location>
</feature>
<comment type="catalytic activity">
    <reaction evidence="5">
        <text>L-methionyl-[protein] + [thioredoxin]-disulfide + H2O = L-methionyl-(R)-S-oxide-[protein] + [thioredoxin]-dithiol</text>
        <dbReference type="Rhea" id="RHEA:24164"/>
        <dbReference type="Rhea" id="RHEA-COMP:10698"/>
        <dbReference type="Rhea" id="RHEA-COMP:10700"/>
        <dbReference type="Rhea" id="RHEA-COMP:12313"/>
        <dbReference type="Rhea" id="RHEA-COMP:12314"/>
        <dbReference type="ChEBI" id="CHEBI:15377"/>
        <dbReference type="ChEBI" id="CHEBI:16044"/>
        <dbReference type="ChEBI" id="CHEBI:29950"/>
        <dbReference type="ChEBI" id="CHEBI:45764"/>
        <dbReference type="ChEBI" id="CHEBI:50058"/>
        <dbReference type="EC" id="1.8.4.12"/>
    </reaction>
</comment>
<dbReference type="Proteomes" id="UP000251002">
    <property type="component" value="Unassembled WGS sequence"/>
</dbReference>
<dbReference type="NCBIfam" id="TIGR00401">
    <property type="entry name" value="msrA"/>
    <property type="match status" value="1"/>
</dbReference>
<dbReference type="InterPro" id="IPR002569">
    <property type="entry name" value="Met_Sox_Rdtase_MsrA_dom"/>
</dbReference>
<evidence type="ECO:0000259" key="10">
    <source>
        <dbReference type="PROSITE" id="PS51790"/>
    </source>
</evidence>
<feature type="chain" id="PRO_5039385301" description="Peptide methionine sulfoxide reductase MsrA" evidence="9">
    <location>
        <begin position="21"/>
        <end position="382"/>
    </location>
</feature>
<dbReference type="InterPro" id="IPR011057">
    <property type="entry name" value="Mss4-like_sf"/>
</dbReference>
<accession>A0A365KYU0</accession>
<dbReference type="InterPro" id="IPR050162">
    <property type="entry name" value="MsrA_MetSO_reductase"/>
</dbReference>
<dbReference type="GO" id="GO:0033744">
    <property type="term" value="F:L-methionine:thioredoxin-disulfide S-oxidoreductase activity"/>
    <property type="evidence" value="ECO:0007669"/>
    <property type="project" value="RHEA"/>
</dbReference>
<dbReference type="Gene3D" id="3.30.1060.10">
    <property type="entry name" value="Peptide methionine sulphoxide reductase MsrA"/>
    <property type="match status" value="1"/>
</dbReference>
<dbReference type="EC" id="1.8.4.11" evidence="7"/>
<comment type="caution">
    <text evidence="11">The sequence shown here is derived from an EMBL/GenBank/DDBJ whole genome shotgun (WGS) entry which is preliminary data.</text>
</comment>
<organism evidence="11 12">
    <name type="scientific">Planococcus halotolerans</name>
    <dbReference type="NCBI Taxonomy" id="2233542"/>
    <lineage>
        <taxon>Bacteria</taxon>
        <taxon>Bacillati</taxon>
        <taxon>Bacillota</taxon>
        <taxon>Bacilli</taxon>
        <taxon>Bacillales</taxon>
        <taxon>Caryophanaceae</taxon>
        <taxon>Planococcus</taxon>
    </lineage>
</organism>
<dbReference type="InterPro" id="IPR036509">
    <property type="entry name" value="Met_Sox_Rdtase_MsrA_sf"/>
</dbReference>